<sequence length="313" mass="34808">MFDFIPAETAQTSIQPGRHNTLPQSEEFLRALRATGQDPLVLERMNNTTVLRQRFWGRIDVAMVNRATVHKPLRLLEMLQEEGLRRTPVILSPETPTPELARHGAVPLMGPASVARLGLAPCPDARRAALHQKWRNRLKHGESQSLRLTRQNMPVDPTHWLFAADQAKQTERGYRSWPVGLTLAYAQANPGMAKLFQAFEGKEPVAAILVLRHGQHATYHLSHSSDRGKQLSAHNLLMWEAMSWLSAQGCKSLDLGVINTEDAPGLARFKLGTGADLHGLGGTWIFWPPMGRLLAPLARLDRRMMTAGTAGQI</sequence>
<dbReference type="AlphaFoldDB" id="A0A1B0ZX79"/>
<gene>
    <name evidence="2" type="ORF">JL2886_03750</name>
</gene>
<accession>A0A1B0ZX79</accession>
<proteinExistence type="predicted"/>
<dbReference type="PANTHER" id="PTHR36174:SF1">
    <property type="entry name" value="LIPID II:GLYCINE GLYCYLTRANSFERASE"/>
    <property type="match status" value="1"/>
</dbReference>
<evidence type="ECO:0000259" key="1">
    <source>
        <dbReference type="Pfam" id="PF13480"/>
    </source>
</evidence>
<dbReference type="RefSeq" id="WP_065273252.1">
    <property type="nucleotide sequence ID" value="NZ_CP015124.1"/>
</dbReference>
<dbReference type="SUPFAM" id="SSF55729">
    <property type="entry name" value="Acyl-CoA N-acyltransferases (Nat)"/>
    <property type="match status" value="1"/>
</dbReference>
<feature type="domain" description="BioF2-like acetyltransferase" evidence="1">
    <location>
        <begin position="133"/>
        <end position="260"/>
    </location>
</feature>
<dbReference type="InterPro" id="IPR016181">
    <property type="entry name" value="Acyl_CoA_acyltransferase"/>
</dbReference>
<evidence type="ECO:0000313" key="3">
    <source>
        <dbReference type="Proteomes" id="UP000092565"/>
    </source>
</evidence>
<organism evidence="2 3">
    <name type="scientific">Phaeobacter gallaeciensis</name>
    <dbReference type="NCBI Taxonomy" id="60890"/>
    <lineage>
        <taxon>Bacteria</taxon>
        <taxon>Pseudomonadati</taxon>
        <taxon>Pseudomonadota</taxon>
        <taxon>Alphaproteobacteria</taxon>
        <taxon>Rhodobacterales</taxon>
        <taxon>Roseobacteraceae</taxon>
        <taxon>Phaeobacter</taxon>
    </lineage>
</organism>
<dbReference type="OrthoDB" id="341858at2"/>
<dbReference type="PATRIC" id="fig|60890.4.peg.3656"/>
<dbReference type="Proteomes" id="UP000092565">
    <property type="component" value="Chromosome"/>
</dbReference>
<name>A0A1B0ZX79_9RHOB</name>
<reference evidence="2 3" key="1">
    <citation type="submission" date="2016-04" db="EMBL/GenBank/DDBJ databases">
        <authorList>
            <person name="Evans L.H."/>
            <person name="Alamgir A."/>
            <person name="Owens N."/>
            <person name="Weber N.D."/>
            <person name="Virtaneva K."/>
            <person name="Barbian K."/>
            <person name="Babar A."/>
            <person name="Rosenke K."/>
        </authorList>
    </citation>
    <scope>NUCLEOTIDE SEQUENCE [LARGE SCALE GENOMIC DNA]</scope>
    <source>
        <strain evidence="2 3">JL2886</strain>
    </source>
</reference>
<protein>
    <recommendedName>
        <fullName evidence="1">BioF2-like acetyltransferase domain-containing protein</fullName>
    </recommendedName>
</protein>
<dbReference type="EMBL" id="CP015124">
    <property type="protein sequence ID" value="ANP38621.1"/>
    <property type="molecule type" value="Genomic_DNA"/>
</dbReference>
<dbReference type="Pfam" id="PF13480">
    <property type="entry name" value="Acetyltransf_6"/>
    <property type="match status" value="1"/>
</dbReference>
<keyword evidence="3" id="KW-1185">Reference proteome</keyword>
<dbReference type="PANTHER" id="PTHR36174">
    <property type="entry name" value="LIPID II:GLYCINE GLYCYLTRANSFERASE"/>
    <property type="match status" value="1"/>
</dbReference>
<evidence type="ECO:0000313" key="2">
    <source>
        <dbReference type="EMBL" id="ANP38621.1"/>
    </source>
</evidence>
<dbReference type="InterPro" id="IPR050644">
    <property type="entry name" value="PG_Glycine_Bridge_Synth"/>
</dbReference>
<dbReference type="Gene3D" id="3.40.630.30">
    <property type="match status" value="1"/>
</dbReference>
<dbReference type="InterPro" id="IPR038740">
    <property type="entry name" value="BioF2-like_GNAT_dom"/>
</dbReference>